<evidence type="ECO:0000256" key="1">
    <source>
        <dbReference type="ARBA" id="ARBA00022679"/>
    </source>
</evidence>
<keyword evidence="2" id="KW-0418">Kinase</keyword>
<evidence type="ECO:0000256" key="2">
    <source>
        <dbReference type="ARBA" id="ARBA00022777"/>
    </source>
</evidence>
<dbReference type="InterPro" id="IPR036117">
    <property type="entry name" value="DhaL_dom_sf"/>
</dbReference>
<name>A0ABY6YYR3_9BACL</name>
<accession>A0ABY6YYR3</accession>
<dbReference type="Gene3D" id="1.25.40.340">
    <property type="match status" value="1"/>
</dbReference>
<dbReference type="SMART" id="SM01120">
    <property type="entry name" value="Dak2"/>
    <property type="match status" value="1"/>
</dbReference>
<sequence>MLEMVRASKDEFNRLDGAQGDGDLGVTVELVMEAVHQAAQEHSDIKKWLIESGSLVRRKAPSTMGVLIAFALSAAGRSLQDGALPTTQTFVKIQEVMIDEIMKRGEADVGDRTVLDALVPAFEAYRDAVVTGSSAKLALEFAAEAALKGAEGTRNLTPKTGRASWVGERAVGEIDGGAWFCYMVYHTLRTLP</sequence>
<dbReference type="PANTHER" id="PTHR28629:SF4">
    <property type="entry name" value="TRIOKINASE_FMN CYCLASE"/>
    <property type="match status" value="1"/>
</dbReference>
<evidence type="ECO:0000313" key="5">
    <source>
        <dbReference type="Proteomes" id="UP001164803"/>
    </source>
</evidence>
<evidence type="ECO:0000313" key="4">
    <source>
        <dbReference type="EMBL" id="WAH35772.1"/>
    </source>
</evidence>
<feature type="domain" description="DhaL" evidence="3">
    <location>
        <begin position="1"/>
        <end position="190"/>
    </location>
</feature>
<keyword evidence="5" id="KW-1185">Reference proteome</keyword>
<dbReference type="InterPro" id="IPR050861">
    <property type="entry name" value="Dihydroxyacetone_Kinase"/>
</dbReference>
<dbReference type="PROSITE" id="PS51480">
    <property type="entry name" value="DHAL"/>
    <property type="match status" value="1"/>
</dbReference>
<dbReference type="RefSeq" id="WP_268043054.1">
    <property type="nucleotide sequence ID" value="NZ_CP104064.1"/>
</dbReference>
<gene>
    <name evidence="4" type="ORF">NZD86_16055</name>
</gene>
<proteinExistence type="predicted"/>
<dbReference type="PANTHER" id="PTHR28629">
    <property type="entry name" value="TRIOKINASE/FMN CYCLASE"/>
    <property type="match status" value="1"/>
</dbReference>
<organism evidence="4 5">
    <name type="scientific">Alicyclobacillus dauci</name>
    <dbReference type="NCBI Taxonomy" id="1475485"/>
    <lineage>
        <taxon>Bacteria</taxon>
        <taxon>Bacillati</taxon>
        <taxon>Bacillota</taxon>
        <taxon>Bacilli</taxon>
        <taxon>Bacillales</taxon>
        <taxon>Alicyclobacillaceae</taxon>
        <taxon>Alicyclobacillus</taxon>
    </lineage>
</organism>
<dbReference type="SUPFAM" id="SSF101473">
    <property type="entry name" value="DhaL-like"/>
    <property type="match status" value="1"/>
</dbReference>
<dbReference type="Pfam" id="PF02734">
    <property type="entry name" value="Dak2"/>
    <property type="match status" value="1"/>
</dbReference>
<dbReference type="InterPro" id="IPR004007">
    <property type="entry name" value="DhaL_dom"/>
</dbReference>
<dbReference type="EMBL" id="CP104064">
    <property type="protein sequence ID" value="WAH35772.1"/>
    <property type="molecule type" value="Genomic_DNA"/>
</dbReference>
<protein>
    <submittedName>
        <fullName evidence="4">DAK2 domain-containing protein</fullName>
    </submittedName>
</protein>
<keyword evidence="1" id="KW-0808">Transferase</keyword>
<reference evidence="4" key="1">
    <citation type="submission" date="2022-08" db="EMBL/GenBank/DDBJ databases">
        <title>Alicyclobacillus dauci DSM2870, complete genome.</title>
        <authorList>
            <person name="Wang Q."/>
            <person name="Cai R."/>
            <person name="Wang Z."/>
        </authorList>
    </citation>
    <scope>NUCLEOTIDE SEQUENCE</scope>
    <source>
        <strain evidence="4">DSM 28700</strain>
    </source>
</reference>
<dbReference type="Proteomes" id="UP001164803">
    <property type="component" value="Chromosome"/>
</dbReference>
<evidence type="ECO:0000259" key="3">
    <source>
        <dbReference type="PROSITE" id="PS51480"/>
    </source>
</evidence>